<dbReference type="AlphaFoldDB" id="B8LC39"/>
<dbReference type="Proteomes" id="UP000001449">
    <property type="component" value="Chromosome 11"/>
</dbReference>
<protein>
    <submittedName>
        <fullName evidence="1">Uncharacterized protein</fullName>
    </submittedName>
</protein>
<gene>
    <name evidence="1" type="ORF">THAPSDRAFT_8807</name>
</gene>
<proteinExistence type="predicted"/>
<sequence>MNTVHQNLSASPSAPRIGSIVTEDEAMCMILEGLKDAYAREQTKERFHSEGPSAAQRNQVREAFPYVSDADRLPVLSEDDVSVLRFQTQNRGYDEMKQALRLVQDQLAEYHTVLEQNQLLEERNRILELQSTEKDARISYLERDAIQLKLNLAMAMSSVDHNALNLSRELANVKRQNADLIKTLSDVSLKSMPQQRTSSCSVTPKQQLSIQKCATSVSLRTVQDLTSNKRSHCGSHREQANPMDNRFGLVRRNLVKQAQPQGQPPIIPNDGIVGLVVEANMKTSDSYSLLPEEPYPQPLDVDLPIGVNFMNSTRSCFANQGKHAQAPLSNELRSDVSINVPSTKSFGTASTSVLSSSELGTIPSFPSAYNNNTSNAQFCSNAVVGNISNSSYGQKNGTWSEIQPMDTDNKLFRNFFRHC</sequence>
<dbReference type="GeneID" id="7448351"/>
<evidence type="ECO:0000313" key="2">
    <source>
        <dbReference type="Proteomes" id="UP000001449"/>
    </source>
</evidence>
<organism evidence="1 2">
    <name type="scientific">Thalassiosira pseudonana</name>
    <name type="common">Marine diatom</name>
    <name type="synonym">Cyclotella nana</name>
    <dbReference type="NCBI Taxonomy" id="35128"/>
    <lineage>
        <taxon>Eukaryota</taxon>
        <taxon>Sar</taxon>
        <taxon>Stramenopiles</taxon>
        <taxon>Ochrophyta</taxon>
        <taxon>Bacillariophyta</taxon>
        <taxon>Coscinodiscophyceae</taxon>
        <taxon>Thalassiosirophycidae</taxon>
        <taxon>Thalassiosirales</taxon>
        <taxon>Thalassiosiraceae</taxon>
        <taxon>Thalassiosira</taxon>
    </lineage>
</organism>
<dbReference type="KEGG" id="tps:THAPSDRAFT_8807"/>
<dbReference type="EMBL" id="DS999415">
    <property type="protein sequence ID" value="EED87297.1"/>
    <property type="molecule type" value="Genomic_DNA"/>
</dbReference>
<reference evidence="1 2" key="2">
    <citation type="journal article" date="2008" name="Nature">
        <title>The Phaeodactylum genome reveals the evolutionary history of diatom genomes.</title>
        <authorList>
            <person name="Bowler C."/>
            <person name="Allen A.E."/>
            <person name="Badger J.H."/>
            <person name="Grimwood J."/>
            <person name="Jabbari K."/>
            <person name="Kuo A."/>
            <person name="Maheswari U."/>
            <person name="Martens C."/>
            <person name="Maumus F."/>
            <person name="Otillar R.P."/>
            <person name="Rayko E."/>
            <person name="Salamov A."/>
            <person name="Vandepoele K."/>
            <person name="Beszteri B."/>
            <person name="Gruber A."/>
            <person name="Heijde M."/>
            <person name="Katinka M."/>
            <person name="Mock T."/>
            <person name="Valentin K."/>
            <person name="Verret F."/>
            <person name="Berges J.A."/>
            <person name="Brownlee C."/>
            <person name="Cadoret J.P."/>
            <person name="Chiovitti A."/>
            <person name="Choi C.J."/>
            <person name="Coesel S."/>
            <person name="De Martino A."/>
            <person name="Detter J.C."/>
            <person name="Durkin C."/>
            <person name="Falciatore A."/>
            <person name="Fournet J."/>
            <person name="Haruta M."/>
            <person name="Huysman M.J."/>
            <person name="Jenkins B.D."/>
            <person name="Jiroutova K."/>
            <person name="Jorgensen R.E."/>
            <person name="Joubert Y."/>
            <person name="Kaplan A."/>
            <person name="Kroger N."/>
            <person name="Kroth P.G."/>
            <person name="La Roche J."/>
            <person name="Lindquist E."/>
            <person name="Lommer M."/>
            <person name="Martin-Jezequel V."/>
            <person name="Lopez P.J."/>
            <person name="Lucas S."/>
            <person name="Mangogna M."/>
            <person name="McGinnis K."/>
            <person name="Medlin L.K."/>
            <person name="Montsant A."/>
            <person name="Oudot-Le Secq M.P."/>
            <person name="Napoli C."/>
            <person name="Obornik M."/>
            <person name="Parker M.S."/>
            <person name="Petit J.L."/>
            <person name="Porcel B.M."/>
            <person name="Poulsen N."/>
            <person name="Robison M."/>
            <person name="Rychlewski L."/>
            <person name="Rynearson T.A."/>
            <person name="Schmutz J."/>
            <person name="Shapiro H."/>
            <person name="Siaut M."/>
            <person name="Stanley M."/>
            <person name="Sussman M.R."/>
            <person name="Taylor A.R."/>
            <person name="Vardi A."/>
            <person name="von Dassow P."/>
            <person name="Vyverman W."/>
            <person name="Willis A."/>
            <person name="Wyrwicz L.S."/>
            <person name="Rokhsar D.S."/>
            <person name="Weissenbach J."/>
            <person name="Armbrust E.V."/>
            <person name="Green B.R."/>
            <person name="Van de Peer Y."/>
            <person name="Grigoriev I.V."/>
        </authorList>
    </citation>
    <scope>NUCLEOTIDE SEQUENCE [LARGE SCALE GENOMIC DNA]</scope>
    <source>
        <strain evidence="1 2">CCMP1335</strain>
    </source>
</reference>
<reference evidence="1 2" key="1">
    <citation type="journal article" date="2004" name="Science">
        <title>The genome of the diatom Thalassiosira pseudonana: ecology, evolution, and metabolism.</title>
        <authorList>
            <person name="Armbrust E.V."/>
            <person name="Berges J.A."/>
            <person name="Bowler C."/>
            <person name="Green B.R."/>
            <person name="Martinez D."/>
            <person name="Putnam N.H."/>
            <person name="Zhou S."/>
            <person name="Allen A.E."/>
            <person name="Apt K.E."/>
            <person name="Bechner M."/>
            <person name="Brzezinski M.A."/>
            <person name="Chaal B.K."/>
            <person name="Chiovitti A."/>
            <person name="Davis A.K."/>
            <person name="Demarest M.S."/>
            <person name="Detter J.C."/>
            <person name="Glavina T."/>
            <person name="Goodstein D."/>
            <person name="Hadi M.Z."/>
            <person name="Hellsten U."/>
            <person name="Hildebrand M."/>
            <person name="Jenkins B.D."/>
            <person name="Jurka J."/>
            <person name="Kapitonov V.V."/>
            <person name="Kroger N."/>
            <person name="Lau W.W."/>
            <person name="Lane T.W."/>
            <person name="Larimer F.W."/>
            <person name="Lippmeier J.C."/>
            <person name="Lucas S."/>
            <person name="Medina M."/>
            <person name="Montsant A."/>
            <person name="Obornik M."/>
            <person name="Parker M.S."/>
            <person name="Palenik B."/>
            <person name="Pazour G.J."/>
            <person name="Richardson P.M."/>
            <person name="Rynearson T.A."/>
            <person name="Saito M.A."/>
            <person name="Schwartz D.C."/>
            <person name="Thamatrakoln K."/>
            <person name="Valentin K."/>
            <person name="Vardi A."/>
            <person name="Wilkerson F.P."/>
            <person name="Rokhsar D.S."/>
        </authorList>
    </citation>
    <scope>NUCLEOTIDE SEQUENCE [LARGE SCALE GENOMIC DNA]</scope>
    <source>
        <strain evidence="1 2">CCMP1335</strain>
    </source>
</reference>
<dbReference type="InParanoid" id="B8LC39"/>
<accession>B8LC39</accession>
<dbReference type="RefSeq" id="XP_002296601.1">
    <property type="nucleotide sequence ID" value="XM_002296565.1"/>
</dbReference>
<dbReference type="HOGENOM" id="CLU_656390_0_0_1"/>
<dbReference type="PaxDb" id="35128-Thaps8807"/>
<keyword evidence="2" id="KW-1185">Reference proteome</keyword>
<evidence type="ECO:0000313" key="1">
    <source>
        <dbReference type="EMBL" id="EED87297.1"/>
    </source>
</evidence>
<name>B8LC39_THAPS</name>